<feature type="region of interest" description="Disordered" evidence="5">
    <location>
        <begin position="301"/>
        <end position="324"/>
    </location>
</feature>
<comment type="subcellular location">
    <subcellularLocation>
        <location evidence="1">Membrane</location>
        <topology evidence="1">Multi-pass membrane protein</topology>
    </subcellularLocation>
</comment>
<keyword evidence="2 6" id="KW-0812">Transmembrane</keyword>
<dbReference type="InterPro" id="IPR037185">
    <property type="entry name" value="EmrE-like"/>
</dbReference>
<dbReference type="GeneID" id="20529619"/>
<dbReference type="STRING" id="691883.A0A058Z399"/>
<evidence type="ECO:0000256" key="4">
    <source>
        <dbReference type="ARBA" id="ARBA00023136"/>
    </source>
</evidence>
<dbReference type="EMBL" id="KB932208">
    <property type="protein sequence ID" value="KCV68601.1"/>
    <property type="molecule type" value="Genomic_DNA"/>
</dbReference>
<feature type="transmembrane region" description="Helical" evidence="6">
    <location>
        <begin position="270"/>
        <end position="290"/>
    </location>
</feature>
<evidence type="ECO:0000256" key="2">
    <source>
        <dbReference type="ARBA" id="ARBA00022692"/>
    </source>
</evidence>
<feature type="transmembrane region" description="Helical" evidence="6">
    <location>
        <begin position="498"/>
        <end position="518"/>
    </location>
</feature>
<dbReference type="InterPro" id="IPR007271">
    <property type="entry name" value="Nuc_sug_transpt"/>
</dbReference>
<protein>
    <submittedName>
        <fullName evidence="7">Uncharacterized protein</fullName>
    </submittedName>
</protein>
<evidence type="ECO:0000256" key="1">
    <source>
        <dbReference type="ARBA" id="ARBA00004141"/>
    </source>
</evidence>
<dbReference type="eggNOG" id="KOG2234">
    <property type="taxonomic scope" value="Eukaryota"/>
</dbReference>
<dbReference type="Proteomes" id="UP000030693">
    <property type="component" value="Unassembled WGS sequence"/>
</dbReference>
<dbReference type="OMA" id="SSWPMAV"/>
<evidence type="ECO:0000256" key="6">
    <source>
        <dbReference type="SAM" id="Phobius"/>
    </source>
</evidence>
<dbReference type="SUPFAM" id="SSF103481">
    <property type="entry name" value="Multidrug resistance efflux transporter EmrE"/>
    <property type="match status" value="1"/>
</dbReference>
<feature type="transmembrane region" description="Helical" evidence="6">
    <location>
        <begin position="231"/>
        <end position="250"/>
    </location>
</feature>
<keyword evidence="3 6" id="KW-1133">Transmembrane helix</keyword>
<gene>
    <name evidence="7" type="ORF">H696_04894</name>
</gene>
<dbReference type="Pfam" id="PF04142">
    <property type="entry name" value="Nuc_sug_transp"/>
    <property type="match status" value="3"/>
</dbReference>
<dbReference type="RefSeq" id="XP_009497033.1">
    <property type="nucleotide sequence ID" value="XM_009498758.1"/>
</dbReference>
<evidence type="ECO:0000256" key="3">
    <source>
        <dbReference type="ARBA" id="ARBA00022989"/>
    </source>
</evidence>
<dbReference type="GO" id="GO:0000139">
    <property type="term" value="C:Golgi membrane"/>
    <property type="evidence" value="ECO:0007669"/>
    <property type="project" value="InterPro"/>
</dbReference>
<organism evidence="7">
    <name type="scientific">Fonticula alba</name>
    <name type="common">Slime mold</name>
    <dbReference type="NCBI Taxonomy" id="691883"/>
    <lineage>
        <taxon>Eukaryota</taxon>
        <taxon>Rotosphaerida</taxon>
        <taxon>Fonticulaceae</taxon>
        <taxon>Fonticula</taxon>
    </lineage>
</organism>
<feature type="transmembrane region" description="Helical" evidence="6">
    <location>
        <begin position="169"/>
        <end position="186"/>
    </location>
</feature>
<feature type="transmembrane region" description="Helical" evidence="6">
    <location>
        <begin position="524"/>
        <end position="541"/>
    </location>
</feature>
<name>A0A058Z399_FONAL</name>
<dbReference type="NCBIfam" id="TIGR00803">
    <property type="entry name" value="nst"/>
    <property type="match status" value="2"/>
</dbReference>
<keyword evidence="8" id="KW-1185">Reference proteome</keyword>
<feature type="transmembrane region" description="Helical" evidence="6">
    <location>
        <begin position="206"/>
        <end position="224"/>
    </location>
</feature>
<reference evidence="7" key="1">
    <citation type="submission" date="2013-04" db="EMBL/GenBank/DDBJ databases">
        <title>The Genome Sequence of Fonticula alba ATCC 38817.</title>
        <authorList>
            <consortium name="The Broad Institute Genomics Platform"/>
            <person name="Russ C."/>
            <person name="Cuomo C."/>
            <person name="Burger G."/>
            <person name="Gray M.W."/>
            <person name="Holland P.W.H."/>
            <person name="King N."/>
            <person name="Lang F.B.F."/>
            <person name="Roger A.J."/>
            <person name="Ruiz-Trillo I."/>
            <person name="Brown M."/>
            <person name="Walker B."/>
            <person name="Young S."/>
            <person name="Zeng Q."/>
            <person name="Gargeya S."/>
            <person name="Fitzgerald M."/>
            <person name="Haas B."/>
            <person name="Abouelleil A."/>
            <person name="Allen A.W."/>
            <person name="Alvarado L."/>
            <person name="Arachchi H.M."/>
            <person name="Berlin A.M."/>
            <person name="Chapman S.B."/>
            <person name="Gainer-Dewar J."/>
            <person name="Goldberg J."/>
            <person name="Griggs A."/>
            <person name="Gujja S."/>
            <person name="Hansen M."/>
            <person name="Howarth C."/>
            <person name="Imamovic A."/>
            <person name="Ireland A."/>
            <person name="Larimer J."/>
            <person name="McCowan C."/>
            <person name="Murphy C."/>
            <person name="Pearson M."/>
            <person name="Poon T.W."/>
            <person name="Priest M."/>
            <person name="Roberts A."/>
            <person name="Saif S."/>
            <person name="Shea T."/>
            <person name="Sisk P."/>
            <person name="Sykes S."/>
            <person name="Wortman J."/>
            <person name="Nusbaum C."/>
            <person name="Birren B."/>
        </authorList>
    </citation>
    <scope>NUCLEOTIDE SEQUENCE [LARGE SCALE GENOMIC DNA]</scope>
    <source>
        <strain evidence="7">ATCC 38817</strain>
    </source>
</reference>
<feature type="compositionally biased region" description="Low complexity" evidence="5">
    <location>
        <begin position="313"/>
        <end position="324"/>
    </location>
</feature>
<dbReference type="AlphaFoldDB" id="A0A058Z399"/>
<sequence>MTHSHPGSSEVLHPAVAGEAAPGLPPGKPRVAAHFEARAPPMLLTGGASRRLGSGGSPLAWFRSPQFLKWLSLVLLVLQNSVHALLIRYSRSAGPSGAGTVLYLPSTTVVLGELIKLLVSVAVVMHGLLERPGAAGPGARASELPLASPMVKARGLDTRMTRAMRAMRLLVRSSWPMAVPAGLYALQNNLVFLALQNLEAATFQVMYQSKIITTALFSVALLGKRLTISQWISLLLLFLGVVLIQLPQPACSGPGDELAAAAAQTRDNTLLGFAVVCVLSATSGFAGVYFERVLKGRTPPAAGPALVPPPDAGPSSQGAGLLPGPGSAPMMYPLAQAGGSLTAMPLHGTSGAGTAGVDDPRGSPRVGAVLTELQTAPRSRAGSPEAANYFAAPSGAGVTGGGGAGGGSASHHLYHPPSKAPAPASVAGIASSLFGRNLQLSLWGLLFSLFAMLYYDGGRLQQQGFFGGYTWLTWTLVAVASLGGLLVAAVVRYTDNIAKGFATSISIVFSSTVASVWFDFDITAIFVIGASIVIASVLLYSEPDKLVAQSRA</sequence>
<evidence type="ECO:0000313" key="8">
    <source>
        <dbReference type="Proteomes" id="UP000030693"/>
    </source>
</evidence>
<dbReference type="OrthoDB" id="408493at2759"/>
<evidence type="ECO:0000313" key="7">
    <source>
        <dbReference type="EMBL" id="KCV68601.1"/>
    </source>
</evidence>
<dbReference type="Gene3D" id="1.10.3730.20">
    <property type="match status" value="1"/>
</dbReference>
<evidence type="ECO:0000256" key="5">
    <source>
        <dbReference type="SAM" id="MobiDB-lite"/>
    </source>
</evidence>
<keyword evidence="4 6" id="KW-0472">Membrane</keyword>
<feature type="transmembrane region" description="Helical" evidence="6">
    <location>
        <begin position="440"/>
        <end position="457"/>
    </location>
</feature>
<dbReference type="PANTHER" id="PTHR10231">
    <property type="entry name" value="NUCLEOTIDE-SUGAR TRANSMEMBRANE TRANSPORTER"/>
    <property type="match status" value="1"/>
</dbReference>
<dbReference type="GO" id="GO:0015165">
    <property type="term" value="F:pyrimidine nucleotide-sugar transmembrane transporter activity"/>
    <property type="evidence" value="ECO:0007669"/>
    <property type="project" value="InterPro"/>
</dbReference>
<accession>A0A058Z399</accession>
<feature type="transmembrane region" description="Helical" evidence="6">
    <location>
        <begin position="469"/>
        <end position="491"/>
    </location>
</feature>
<proteinExistence type="predicted"/>